<accession>A8I2P7</accession>
<evidence type="ECO:0000256" key="17">
    <source>
        <dbReference type="SAM" id="SignalP"/>
    </source>
</evidence>
<evidence type="ECO:0000256" key="16">
    <source>
        <dbReference type="RuleBase" id="RU003357"/>
    </source>
</evidence>
<dbReference type="InterPro" id="IPR039426">
    <property type="entry name" value="TonB-dep_rcpt-like"/>
</dbReference>
<evidence type="ECO:0000256" key="11">
    <source>
        <dbReference type="ARBA" id="ARBA00023136"/>
    </source>
</evidence>
<reference evidence="20 21" key="6">
    <citation type="journal article" date="2011" name="Appl. Environ. Microbiol.">
        <title>Involvement of the azorhizobial chromosome partition gene (parA) in the onset of bacteroid differentiation during Sesbania rostrata stem nodule development.</title>
        <authorList>
            <person name="Liu CT."/>
            <person name="Lee KB."/>
            <person name="Wang YS."/>
            <person name="Peng MH."/>
            <person name="Lee KT."/>
            <person name="Suzuki S."/>
            <person name="Suzuki T."/>
            <person name="Oyaizu H."/>
        </authorList>
    </citation>
    <scope>NUCLEOTIDE SEQUENCE [LARGE SCALE GENOMIC DNA]</scope>
    <source>
        <strain evidence="21">ATCC 43989 / DSM 5975 / JCM 20966 / LMG 6465 / NBRC 14845 / NCIMB 13405 / ORS 571</strain>
    </source>
</reference>
<dbReference type="STRING" id="438753.AZC_1913"/>
<dbReference type="Gene3D" id="2.40.170.20">
    <property type="entry name" value="TonB-dependent receptor, beta-barrel domain"/>
    <property type="match status" value="1"/>
</dbReference>
<keyword evidence="5" id="KW-0410">Iron transport</keyword>
<reference evidence="20 21" key="5">
    <citation type="journal article" date="2010" name="Appl. Environ. Microbiol.">
        <title>phrR-like gene praR of Azorhizobium caulinodans ORS571 is essential for symbiosis with Sesbania rostrata and is involved in expression of reb genes.</title>
        <authorList>
            <person name="Akiba N."/>
            <person name="Aono T."/>
            <person name="Toyazaki H."/>
            <person name="Sato S."/>
            <person name="Oyaizu H."/>
        </authorList>
    </citation>
    <scope>NUCLEOTIDE SEQUENCE [LARGE SCALE GENOMIC DNA]</scope>
    <source>
        <strain evidence="21">ATCC 43989 / DSM 5975 / JCM 20966 / LMG 6465 / NBRC 14845 / NCIMB 13405 / ORS 571</strain>
    </source>
</reference>
<evidence type="ECO:0000256" key="5">
    <source>
        <dbReference type="ARBA" id="ARBA00022496"/>
    </source>
</evidence>
<dbReference type="PANTHER" id="PTHR32552">
    <property type="entry name" value="FERRICHROME IRON RECEPTOR-RELATED"/>
    <property type="match status" value="1"/>
</dbReference>
<evidence type="ECO:0000256" key="2">
    <source>
        <dbReference type="ARBA" id="ARBA00009810"/>
    </source>
</evidence>
<keyword evidence="13 14" id="KW-0998">Cell outer membrane</keyword>
<evidence type="ECO:0000259" key="18">
    <source>
        <dbReference type="Pfam" id="PF00593"/>
    </source>
</evidence>
<name>A8I2P7_AZOC5</name>
<evidence type="ECO:0000256" key="4">
    <source>
        <dbReference type="ARBA" id="ARBA00022452"/>
    </source>
</evidence>
<evidence type="ECO:0000256" key="6">
    <source>
        <dbReference type="ARBA" id="ARBA00022692"/>
    </source>
</evidence>
<protein>
    <submittedName>
        <fullName evidence="20">TonB-dependent receptor</fullName>
    </submittedName>
</protein>
<dbReference type="PANTHER" id="PTHR32552:SF84">
    <property type="entry name" value="TONB-DEPENDENT RECEPTOR-RELATED"/>
    <property type="match status" value="1"/>
</dbReference>
<keyword evidence="11 14" id="KW-0472">Membrane</keyword>
<proteinExistence type="inferred from homology"/>
<reference evidence="20 21" key="3">
    <citation type="journal article" date="2008" name="BMC Genomics">
        <title>The genome of the versatile nitrogen fixer Azorhizobium caulinodans ORS571.</title>
        <authorList>
            <person name="Lee KB."/>
            <person name="Backer P.D."/>
            <person name="Aono T."/>
            <person name="Liu CT."/>
            <person name="Suzuki S."/>
            <person name="Suzuki T."/>
            <person name="Kaneko T."/>
            <person name="Yamada M."/>
            <person name="Tabata S."/>
            <person name="Kupfer D.M."/>
            <person name="Najar F.Z."/>
            <person name="Wiley G.B."/>
            <person name="Roe B."/>
            <person name="Binnewies T.T."/>
            <person name="Ussery D.W."/>
            <person name="D'Haeze W."/>
            <person name="Herder J.D."/>
            <person name="Gevers D."/>
            <person name="Vereecke D."/>
            <person name="Holsters M."/>
            <person name="Oyaizu H."/>
        </authorList>
    </citation>
    <scope>NUCLEOTIDE SEQUENCE [LARGE SCALE GENOMIC DNA]</scope>
    <source>
        <strain evidence="21">ATCC 43989 / DSM 5975 / JCM 20966 / LMG 6465 / NBRC 14845 / NCIMB 13405 / ORS 571</strain>
    </source>
</reference>
<feature type="short sequence motif" description="TonB C-terminal box" evidence="15">
    <location>
        <begin position="722"/>
        <end position="739"/>
    </location>
</feature>
<dbReference type="Pfam" id="PF00593">
    <property type="entry name" value="TonB_dep_Rec_b-barrel"/>
    <property type="match status" value="1"/>
</dbReference>
<dbReference type="InterPro" id="IPR037066">
    <property type="entry name" value="Plug_dom_sf"/>
</dbReference>
<dbReference type="EMBL" id="AP009384">
    <property type="protein sequence ID" value="BAF87911.1"/>
    <property type="molecule type" value="Genomic_DNA"/>
</dbReference>
<feature type="domain" description="TonB-dependent receptor plug" evidence="19">
    <location>
        <begin position="79"/>
        <end position="179"/>
    </location>
</feature>
<dbReference type="RefSeq" id="WP_012170441.1">
    <property type="nucleotide sequence ID" value="NC_009937.1"/>
</dbReference>
<dbReference type="GO" id="GO:0038023">
    <property type="term" value="F:signaling receptor activity"/>
    <property type="evidence" value="ECO:0007669"/>
    <property type="project" value="InterPro"/>
</dbReference>
<evidence type="ECO:0000256" key="7">
    <source>
        <dbReference type="ARBA" id="ARBA00022729"/>
    </source>
</evidence>
<feature type="signal peptide" evidence="17">
    <location>
        <begin position="1"/>
        <end position="28"/>
    </location>
</feature>
<comment type="subcellular location">
    <subcellularLocation>
        <location evidence="1 14">Cell outer membrane</location>
        <topology evidence="1 14">Multi-pass membrane protein</topology>
    </subcellularLocation>
</comment>
<dbReference type="InterPro" id="IPR000531">
    <property type="entry name" value="Beta-barrel_TonB"/>
</dbReference>
<keyword evidence="10 16" id="KW-0798">TonB box</keyword>
<evidence type="ECO:0000256" key="15">
    <source>
        <dbReference type="PROSITE-ProRule" id="PRU10144"/>
    </source>
</evidence>
<evidence type="ECO:0000256" key="1">
    <source>
        <dbReference type="ARBA" id="ARBA00004571"/>
    </source>
</evidence>
<organism evidence="20 21">
    <name type="scientific">Azorhizobium caulinodans (strain ATCC 43989 / DSM 5975 / JCM 20966 / LMG 6465 / NBRC 14845 / NCIMB 13405 / ORS 571)</name>
    <dbReference type="NCBI Taxonomy" id="438753"/>
    <lineage>
        <taxon>Bacteria</taxon>
        <taxon>Pseudomonadati</taxon>
        <taxon>Pseudomonadota</taxon>
        <taxon>Alphaproteobacteria</taxon>
        <taxon>Hyphomicrobiales</taxon>
        <taxon>Xanthobacteraceae</taxon>
        <taxon>Azorhizobium</taxon>
    </lineage>
</organism>
<dbReference type="Pfam" id="PF07715">
    <property type="entry name" value="Plug"/>
    <property type="match status" value="1"/>
</dbReference>
<dbReference type="GO" id="GO:0015344">
    <property type="term" value="F:siderophore uptake transmembrane transporter activity"/>
    <property type="evidence" value="ECO:0007669"/>
    <property type="project" value="TreeGrafter"/>
</dbReference>
<gene>
    <name evidence="20" type="ordered locus">AZC_1913</name>
</gene>
<dbReference type="InterPro" id="IPR036942">
    <property type="entry name" value="Beta-barrel_TonB_sf"/>
</dbReference>
<reference evidence="21" key="2">
    <citation type="submission" date="2007-04" db="EMBL/GenBank/DDBJ databases">
        <title>Complete genome sequence of the nitrogen-fixing bacterium Azorhizobium caulinodans ORS571.</title>
        <authorList>
            <person name="Lee K.B."/>
            <person name="Backer P.D."/>
            <person name="Aono T."/>
            <person name="Liu C.T."/>
            <person name="Suzuki S."/>
            <person name="Suzuki T."/>
            <person name="Kaneko T."/>
            <person name="Yamada M."/>
            <person name="Tabata S."/>
            <person name="Kupfer D.M."/>
            <person name="Najar F.Z."/>
            <person name="Wiley G.B."/>
            <person name="Roe B."/>
            <person name="Binnewies T."/>
            <person name="Ussery D."/>
            <person name="Vereecke D."/>
            <person name="Gevers D."/>
            <person name="Holsters M."/>
            <person name="Oyaizu H."/>
        </authorList>
    </citation>
    <scope>NUCLEOTIDE SEQUENCE [LARGE SCALE GENOMIC DNA]</scope>
    <source>
        <strain evidence="21">ATCC 43989 / DSM 5975 / JCM 20966 / LMG 6465 / NBRC 14845 / NCIMB 13405 / ORS 571</strain>
    </source>
</reference>
<keyword evidence="12 20" id="KW-0675">Receptor</keyword>
<feature type="chain" id="PRO_5002721406" evidence="17">
    <location>
        <begin position="29"/>
        <end position="739"/>
    </location>
</feature>
<evidence type="ECO:0000256" key="8">
    <source>
        <dbReference type="ARBA" id="ARBA00023004"/>
    </source>
</evidence>
<dbReference type="InterPro" id="IPR010917">
    <property type="entry name" value="TonB_rcpt_CS"/>
</dbReference>
<evidence type="ECO:0000313" key="21">
    <source>
        <dbReference type="Proteomes" id="UP000000270"/>
    </source>
</evidence>
<evidence type="ECO:0000259" key="19">
    <source>
        <dbReference type="Pfam" id="PF07715"/>
    </source>
</evidence>
<evidence type="ECO:0000256" key="9">
    <source>
        <dbReference type="ARBA" id="ARBA00023065"/>
    </source>
</evidence>
<keyword evidence="21" id="KW-1185">Reference proteome</keyword>
<dbReference type="CDD" id="cd01347">
    <property type="entry name" value="ligand_gated_channel"/>
    <property type="match status" value="1"/>
</dbReference>
<dbReference type="Gene3D" id="2.170.130.10">
    <property type="entry name" value="TonB-dependent receptor, plug domain"/>
    <property type="match status" value="1"/>
</dbReference>
<evidence type="ECO:0000313" key="20">
    <source>
        <dbReference type="EMBL" id="BAF87911.1"/>
    </source>
</evidence>
<sequence>MLRPFTPRVSRAGIALLLAGTVAPPAFAQQAAPSPTQSAVELPTVSVQAVSPAEELVLPDIARLNLKNETGTLVGLTPFETPAAIDIVTQQQMQDRGLRTLTEVYNSVPGVMSGNLPGEPGVTSIRGFSRGAVGYMLDGMQVPDPLMVSRNYDSFSFDRVEVLKGPASVISGNGALAGTINLVTKQPILGQNTGQALLSYGSFDTLRVGGDYNVALGQNAAVRASALYSQSNGYITDTGSETAAITLGATVALSDRLTTTTSVDYFHDDYQTPYQGTPLIARSAALSPSSVVSAPGGMVIDRALWNRNYNVLNGEMKSDAVWARNRTEYELTDTWTLRNDLNYYTADRRWANSEDFTYNPATRLLDRTTTLITHDQQVWSDQLSARYDGMIANMRHRFAIGADYIHTNFDSERRFGTTTPVNPYFPNRGYFPVDTSANFSTRQNYDSQVDQAAVFAEDAINITSNWLVVGGIRYEAIQLDRQIYNLNTLSTSSFGNNYESVTWRLGTVYNITPGTALFAQYNQATVPVTTLLLSNLANASFELSTGNSIEAGIKSTFWDNRAVATASVYQIEQYNILTRDPANPSLTVQGGSMRSRGAEAELAVAITDQLKLTANASYINAEFTQLWSAGSNLAGNRPPNVPEWTYFLMADYKLPTLPMTLSASVQYVSSFYTDNANTIEVAGHTVLDAWASYEIGRGTLRLRGRNLTNAFYADWSGYSSSQVFLGAPRSVELSYAAKF</sequence>
<evidence type="ECO:0000256" key="3">
    <source>
        <dbReference type="ARBA" id="ARBA00022448"/>
    </source>
</evidence>
<dbReference type="PROSITE" id="PS01156">
    <property type="entry name" value="TONB_DEPENDENT_REC_2"/>
    <property type="match status" value="1"/>
</dbReference>
<keyword evidence="8" id="KW-0408">Iron</keyword>
<evidence type="ECO:0000256" key="14">
    <source>
        <dbReference type="PROSITE-ProRule" id="PRU01360"/>
    </source>
</evidence>
<reference evidence="20 21" key="1">
    <citation type="journal article" date="2007" name="Appl. Environ. Microbiol.">
        <title>Rhizobial factors required for stem nodule maturation and maintenance in Sesbania rostrata-Azorhizobium caulinodans ORS571 symbiosis.</title>
        <authorList>
            <person name="Suzuki S."/>
            <person name="Aono T."/>
            <person name="Lee KB."/>
            <person name="Suzuki T."/>
            <person name="Liu CT."/>
            <person name="Miwa H."/>
            <person name="Wakao S."/>
            <person name="Iki T."/>
            <person name="Oyaizu H."/>
        </authorList>
    </citation>
    <scope>NUCLEOTIDE SEQUENCE [LARGE SCALE GENOMIC DNA]</scope>
    <source>
        <strain evidence="21">ATCC 43989 / DSM 5975 / JCM 20966 / LMG 6465 / NBRC 14845 / NCIMB 13405 / ORS 571</strain>
    </source>
</reference>
<dbReference type="eggNOG" id="COG4773">
    <property type="taxonomic scope" value="Bacteria"/>
</dbReference>
<dbReference type="GO" id="GO:0015891">
    <property type="term" value="P:siderophore transport"/>
    <property type="evidence" value="ECO:0007669"/>
    <property type="project" value="InterPro"/>
</dbReference>
<keyword evidence="4 14" id="KW-1134">Transmembrane beta strand</keyword>
<dbReference type="InterPro" id="IPR012910">
    <property type="entry name" value="Plug_dom"/>
</dbReference>
<feature type="domain" description="TonB-dependent receptor-like beta-barrel" evidence="18">
    <location>
        <begin position="306"/>
        <end position="707"/>
    </location>
</feature>
<dbReference type="PROSITE" id="PS52016">
    <property type="entry name" value="TONB_DEPENDENT_REC_3"/>
    <property type="match status" value="1"/>
</dbReference>
<dbReference type="InterPro" id="IPR010105">
    <property type="entry name" value="TonB_sidphr_rcpt"/>
</dbReference>
<comment type="similarity">
    <text evidence="2 14 16">Belongs to the TonB-dependent receptor family.</text>
</comment>
<evidence type="ECO:0000256" key="10">
    <source>
        <dbReference type="ARBA" id="ARBA00023077"/>
    </source>
</evidence>
<dbReference type="GO" id="GO:0009279">
    <property type="term" value="C:cell outer membrane"/>
    <property type="evidence" value="ECO:0007669"/>
    <property type="project" value="UniProtKB-SubCell"/>
</dbReference>
<evidence type="ECO:0000256" key="13">
    <source>
        <dbReference type="ARBA" id="ARBA00023237"/>
    </source>
</evidence>
<reference evidence="20 21" key="4">
    <citation type="journal article" date="2009" name="Appl. Environ. Microbiol.">
        <title>Comparative genome-wide transcriptional profiling of Azorhizobium caulinodans ORS571 grown under free-living and symbiotic conditions.</title>
        <authorList>
            <person name="Tsukada S."/>
            <person name="Aono T."/>
            <person name="Akiba N."/>
            <person name="Lee KB."/>
            <person name="Liu CT."/>
            <person name="Toyazaki H."/>
            <person name="Oyaizu H."/>
        </authorList>
    </citation>
    <scope>NUCLEOTIDE SEQUENCE [LARGE SCALE GENOMIC DNA]</scope>
    <source>
        <strain evidence="21">ATCC 43989 / DSM 5975 / JCM 20966 / LMG 6465 / NBRC 14845 / NCIMB 13405 / ORS 571</strain>
    </source>
</reference>
<keyword evidence="6 14" id="KW-0812">Transmembrane</keyword>
<dbReference type="AlphaFoldDB" id="A8I2P7"/>
<dbReference type="NCBIfam" id="TIGR01783">
    <property type="entry name" value="TonB-siderophor"/>
    <property type="match status" value="1"/>
</dbReference>
<keyword evidence="3 14" id="KW-0813">Transport</keyword>
<dbReference type="Proteomes" id="UP000000270">
    <property type="component" value="Chromosome"/>
</dbReference>
<dbReference type="KEGG" id="azc:AZC_1913"/>
<dbReference type="HOGENOM" id="CLU_008287_9_2_5"/>
<keyword evidence="9" id="KW-0406">Ion transport</keyword>
<dbReference type="SUPFAM" id="SSF56935">
    <property type="entry name" value="Porins"/>
    <property type="match status" value="1"/>
</dbReference>
<keyword evidence="7 17" id="KW-0732">Signal</keyword>
<evidence type="ECO:0000256" key="12">
    <source>
        <dbReference type="ARBA" id="ARBA00023170"/>
    </source>
</evidence>